<dbReference type="Pfam" id="PF01326">
    <property type="entry name" value="PPDK_N"/>
    <property type="match status" value="1"/>
</dbReference>
<dbReference type="Gene3D" id="3.50.30.10">
    <property type="entry name" value="Phosphohistidine domain"/>
    <property type="match status" value="1"/>
</dbReference>
<feature type="domain" description="PEP-utilising enzyme mobile" evidence="1">
    <location>
        <begin position="730"/>
        <end position="780"/>
    </location>
</feature>
<dbReference type="PANTHER" id="PTHR43615:SF1">
    <property type="entry name" value="PPDK_N DOMAIN-CONTAINING PROTEIN"/>
    <property type="match status" value="1"/>
</dbReference>
<keyword evidence="3" id="KW-0378">Hydrolase</keyword>
<dbReference type="GO" id="GO:0016787">
    <property type="term" value="F:hydrolase activity"/>
    <property type="evidence" value="ECO:0007669"/>
    <property type="project" value="UniProtKB-KW"/>
</dbReference>
<gene>
    <name evidence="3" type="ORF">L0M14_27360</name>
</gene>
<accession>A0ABY3SGU8</accession>
<reference evidence="3 4" key="1">
    <citation type="journal article" date="2024" name="Int. J. Syst. Evol. Microbiol.">
        <title>Paenibacillus hexagrammi sp. nov., a novel bacterium isolated from the gut content of Hexagrammos agrammus.</title>
        <authorList>
            <person name="Jung H.K."/>
            <person name="Kim D.G."/>
            <person name="Zin H."/>
            <person name="Park J."/>
            <person name="Jung H."/>
            <person name="Kim Y.O."/>
            <person name="Kong H.J."/>
            <person name="Kim J.W."/>
            <person name="Kim Y.S."/>
        </authorList>
    </citation>
    <scope>NUCLEOTIDE SEQUENCE [LARGE SCALE GENOMIC DNA]</scope>
    <source>
        <strain evidence="3 4">YPD9-1</strain>
    </source>
</reference>
<dbReference type="InterPro" id="IPR013815">
    <property type="entry name" value="ATP_grasp_subdomain_1"/>
</dbReference>
<keyword evidence="4" id="KW-1185">Reference proteome</keyword>
<evidence type="ECO:0000313" key="3">
    <source>
        <dbReference type="EMBL" id="UJF33209.1"/>
    </source>
</evidence>
<protein>
    <submittedName>
        <fullName evidence="3">Gamma-glutamyl-gamma-aminobutyrate hydrolase family protein</fullName>
    </submittedName>
</protein>
<dbReference type="InterPro" id="IPR051549">
    <property type="entry name" value="PEP_Utilizing_Enz"/>
</dbReference>
<dbReference type="SUPFAM" id="SSF52317">
    <property type="entry name" value="Class I glutamine amidotransferase-like"/>
    <property type="match status" value="1"/>
</dbReference>
<dbReference type="Gene3D" id="3.30.470.20">
    <property type="entry name" value="ATP-grasp fold, B domain"/>
    <property type="match status" value="1"/>
</dbReference>
<dbReference type="SUPFAM" id="SSF56059">
    <property type="entry name" value="Glutathione synthetase ATP-binding domain-like"/>
    <property type="match status" value="1"/>
</dbReference>
<dbReference type="Gene3D" id="3.30.1490.20">
    <property type="entry name" value="ATP-grasp fold, A domain"/>
    <property type="match status" value="1"/>
</dbReference>
<dbReference type="InterPro" id="IPR029062">
    <property type="entry name" value="Class_I_gatase-like"/>
</dbReference>
<dbReference type="InterPro" id="IPR002192">
    <property type="entry name" value="PPDK_AMP/ATP-bd"/>
</dbReference>
<dbReference type="InterPro" id="IPR036637">
    <property type="entry name" value="Phosphohistidine_dom_sf"/>
</dbReference>
<dbReference type="Pfam" id="PF07722">
    <property type="entry name" value="Peptidase_C26"/>
    <property type="match status" value="1"/>
</dbReference>
<dbReference type="InterPro" id="IPR008279">
    <property type="entry name" value="PEP-util_enz_mobile_dom"/>
</dbReference>
<dbReference type="Gene3D" id="3.40.50.880">
    <property type="match status" value="1"/>
</dbReference>
<dbReference type="NCBIfam" id="NF004508">
    <property type="entry name" value="PRK05849.1"/>
    <property type="match status" value="1"/>
</dbReference>
<evidence type="ECO:0000259" key="1">
    <source>
        <dbReference type="Pfam" id="PF00391"/>
    </source>
</evidence>
<proteinExistence type="predicted"/>
<sequence length="1022" mass="116099">MNKTAFSFGTKYDNLLQLRGNLDKAIVPDLIKFTIAQWENSPAECLEVIANRFKTGSIIIRSSAPNEDSSMFSMAGFFVSVGSIAVNDTEAVVQAIRMVTASYHRVADHDLKQFPFIVQQMVQDVAISGVMFTRDLEKFGPYYVCNYDESGSTDAVTSGSSQSHRTVRIFRYASNSIIDARLLPLLEAVKEIELLTQHEGLDIEFAVDRSGVVYILQVRPIVLKKIWFSQAVDKAISKELNFIEKYLEQVFKPDFGSYGRSTILGQMPDWNPAEIIGAHPKPLSFSLYRYLLLKGAWREGRSLLGYKHPYPKQLMMNIGGRPYIDVRQSFHSLLPGDLPDALSEKLLDHYLGMLKANPVYHDKVEFEIVISSLDFDFEHKQQRLLLNGFSTEEVQEFRNHLLGLTNRIVMDDSGTLEKLGQRVGQLRNYREHIQQSDIHVGQIPRIVEHLLEECMYYGTIPFSAFARCAFIGSSFLKSMRSRGFLSGEQYDRFLRTIETVTSHLMDSFDGFLAGQLTLKDFLRKYGHLRPGTYDVQSYSYEENPELYLSLNDKKLIRKEIPEEPEFELSLREQAVLNQGLKELGFEFSAGHLFTFIKESLRKREAIKFEFTKNLSLALKLLCVYAEYHGISRDDLAFVEIEDILKYAYSTQDAHSIDFLKEVIQFNKKKYDTQTLMYFPDLITSIHDIKYIAASERSPNFITQKSIVAPLVDLNKWGGSFDSQDFIGKLILIENADPGFDWLFTKGIAGIVTKYGGVASHMAIRCAELGLPAAIGCGEELYAQLQKLLQSSSIVWKIKLSRSGFIMKAVLSQRIVQAPNYHEIRDALSQEWTVYMGRFGILPIPIPNVLPRVDAFLDAVRPDLIILTGGNTVAIDETDRREDVFVCRDYTERGLIAYAVHHGIPLLGVCRGMQMLHVYFGGKLGESTDGHVNCRHAAEFVTGTRPIWEPTTVQVNSYHNQSIRGGSLSFTLQPLAYSPSDQSVEAFLHHTLPIAGVMWHPERNQEPDSWDIQLMNYLLSQRK</sequence>
<evidence type="ECO:0000259" key="2">
    <source>
        <dbReference type="Pfam" id="PF01326"/>
    </source>
</evidence>
<dbReference type="Pfam" id="PF00391">
    <property type="entry name" value="PEP-utilizers"/>
    <property type="match status" value="1"/>
</dbReference>
<dbReference type="InterPro" id="IPR011697">
    <property type="entry name" value="Peptidase_C26"/>
</dbReference>
<dbReference type="PROSITE" id="PS51273">
    <property type="entry name" value="GATASE_TYPE_1"/>
    <property type="match status" value="1"/>
</dbReference>
<dbReference type="EMBL" id="CP090978">
    <property type="protein sequence ID" value="UJF33209.1"/>
    <property type="molecule type" value="Genomic_DNA"/>
</dbReference>
<name>A0ABY3SGU8_9BACL</name>
<dbReference type="PANTHER" id="PTHR43615">
    <property type="entry name" value="PHOSPHOENOLPYRUVATE SYNTHASE-RELATED"/>
    <property type="match status" value="1"/>
</dbReference>
<organism evidence="3 4">
    <name type="scientific">Paenibacillus hexagrammi</name>
    <dbReference type="NCBI Taxonomy" id="2908839"/>
    <lineage>
        <taxon>Bacteria</taxon>
        <taxon>Bacillati</taxon>
        <taxon>Bacillota</taxon>
        <taxon>Bacilli</taxon>
        <taxon>Bacillales</taxon>
        <taxon>Paenibacillaceae</taxon>
        <taxon>Paenibacillus</taxon>
    </lineage>
</organism>
<feature type="domain" description="Pyruvate phosphate dikinase AMP/ATP-binding" evidence="2">
    <location>
        <begin position="47"/>
        <end position="138"/>
    </location>
</feature>
<dbReference type="RefSeq" id="WP_235119547.1">
    <property type="nucleotide sequence ID" value="NZ_CP090978.1"/>
</dbReference>
<evidence type="ECO:0000313" key="4">
    <source>
        <dbReference type="Proteomes" id="UP001649230"/>
    </source>
</evidence>
<dbReference type="Proteomes" id="UP001649230">
    <property type="component" value="Chromosome"/>
</dbReference>
<dbReference type="SUPFAM" id="SSF52009">
    <property type="entry name" value="Phosphohistidine domain"/>
    <property type="match status" value="1"/>
</dbReference>